<organism evidence="1 2">
    <name type="scientific">Paracoccus halophilus</name>
    <dbReference type="NCBI Taxonomy" id="376733"/>
    <lineage>
        <taxon>Bacteria</taxon>
        <taxon>Pseudomonadati</taxon>
        <taxon>Pseudomonadota</taxon>
        <taxon>Alphaproteobacteria</taxon>
        <taxon>Rhodobacterales</taxon>
        <taxon>Paracoccaceae</taxon>
        <taxon>Paracoccus</taxon>
    </lineage>
</organism>
<proteinExistence type="predicted"/>
<reference evidence="1 2" key="1">
    <citation type="submission" date="2014-09" db="EMBL/GenBank/DDBJ databases">
        <authorList>
            <person name="McGinnis J.M."/>
            <person name="Wolfgang W.J."/>
        </authorList>
    </citation>
    <scope>NUCLEOTIDE SEQUENCE [LARGE SCALE GENOMIC DNA]</scope>
    <source>
        <strain evidence="1 2">JCM 14014</strain>
    </source>
</reference>
<accession>A0A099ETB1</accession>
<dbReference type="Proteomes" id="UP000029846">
    <property type="component" value="Unassembled WGS sequence"/>
</dbReference>
<name>A0A099ETB1_9RHOB</name>
<keyword evidence="2" id="KW-1185">Reference proteome</keyword>
<reference evidence="1 2" key="2">
    <citation type="submission" date="2014-10" db="EMBL/GenBank/DDBJ databases">
        <title>Paracoccus sanguinis sp. nov., isolated from clinical specimens of New York State patients.</title>
        <authorList>
            <person name="Mingle L.A."/>
            <person name="Cole J.A."/>
            <person name="Lapierre P."/>
            <person name="Musser K.A."/>
        </authorList>
    </citation>
    <scope>NUCLEOTIDE SEQUENCE [LARGE SCALE GENOMIC DNA]</scope>
    <source>
        <strain evidence="1 2">JCM 14014</strain>
    </source>
</reference>
<dbReference type="AlphaFoldDB" id="A0A099ETB1"/>
<sequence length="66" mass="7160">MLSSDNALIEFTLDTVMLDIASTLESEHRATLIWRAGFPASDSHEALQIDMVRLGTRDGRGAGQNG</sequence>
<evidence type="ECO:0000313" key="2">
    <source>
        <dbReference type="Proteomes" id="UP000029846"/>
    </source>
</evidence>
<gene>
    <name evidence="1" type="ORF">IT41_19605</name>
</gene>
<evidence type="ECO:0000313" key="1">
    <source>
        <dbReference type="EMBL" id="KGJ01660.1"/>
    </source>
</evidence>
<dbReference type="EMBL" id="JRKN01000068">
    <property type="protein sequence ID" value="KGJ01660.1"/>
    <property type="molecule type" value="Genomic_DNA"/>
</dbReference>
<comment type="caution">
    <text evidence="1">The sequence shown here is derived from an EMBL/GenBank/DDBJ whole genome shotgun (WGS) entry which is preliminary data.</text>
</comment>
<protein>
    <submittedName>
        <fullName evidence="1">Uncharacterized protein</fullName>
    </submittedName>
</protein>